<evidence type="ECO:0000313" key="1">
    <source>
        <dbReference type="EMBL" id="KAK7380314.1"/>
    </source>
</evidence>
<sequence length="151" mass="17669">MRESEDEWHEVRNSRSREPLVKDSEQMVWIKCFGIPPYVWNENFLTSFYVEFMGVDEAKKRKERLDVARITLSTNVQDVLNYLLIVDIDEHVYVIKVIEEGPLDYRIVPKANREGIISDNSSSCGGDERGHIMDMEDKLGAFRRENIVGWD</sequence>
<reference evidence="1 2" key="1">
    <citation type="submission" date="2024-01" db="EMBL/GenBank/DDBJ databases">
        <title>The genomes of 5 underutilized Papilionoideae crops provide insights into root nodulation and disease resistanc.</title>
        <authorList>
            <person name="Jiang F."/>
        </authorList>
    </citation>
    <scope>NUCLEOTIDE SEQUENCE [LARGE SCALE GENOMIC DNA]</scope>
    <source>
        <strain evidence="1">DUOXIRENSHENG_FW03</strain>
        <tissue evidence="1">Leaves</tissue>
    </source>
</reference>
<evidence type="ECO:0000313" key="2">
    <source>
        <dbReference type="Proteomes" id="UP001386955"/>
    </source>
</evidence>
<organism evidence="1 2">
    <name type="scientific">Psophocarpus tetragonolobus</name>
    <name type="common">Winged bean</name>
    <name type="synonym">Dolichos tetragonolobus</name>
    <dbReference type="NCBI Taxonomy" id="3891"/>
    <lineage>
        <taxon>Eukaryota</taxon>
        <taxon>Viridiplantae</taxon>
        <taxon>Streptophyta</taxon>
        <taxon>Embryophyta</taxon>
        <taxon>Tracheophyta</taxon>
        <taxon>Spermatophyta</taxon>
        <taxon>Magnoliopsida</taxon>
        <taxon>eudicotyledons</taxon>
        <taxon>Gunneridae</taxon>
        <taxon>Pentapetalae</taxon>
        <taxon>rosids</taxon>
        <taxon>fabids</taxon>
        <taxon>Fabales</taxon>
        <taxon>Fabaceae</taxon>
        <taxon>Papilionoideae</taxon>
        <taxon>50 kb inversion clade</taxon>
        <taxon>NPAAA clade</taxon>
        <taxon>indigoferoid/millettioid clade</taxon>
        <taxon>Phaseoleae</taxon>
        <taxon>Psophocarpus</taxon>
    </lineage>
</organism>
<proteinExistence type="predicted"/>
<dbReference type="EMBL" id="JAYMYS010000009">
    <property type="protein sequence ID" value="KAK7380314.1"/>
    <property type="molecule type" value="Genomic_DNA"/>
</dbReference>
<comment type="caution">
    <text evidence="1">The sequence shown here is derived from an EMBL/GenBank/DDBJ whole genome shotgun (WGS) entry which is preliminary data.</text>
</comment>
<evidence type="ECO:0008006" key="3">
    <source>
        <dbReference type="Google" id="ProtNLM"/>
    </source>
</evidence>
<dbReference type="AlphaFoldDB" id="A0AAN9RPP8"/>
<protein>
    <recommendedName>
        <fullName evidence="3">DUF4283 domain-containing protein</fullName>
    </recommendedName>
</protein>
<gene>
    <name evidence="1" type="ORF">VNO78_32822</name>
</gene>
<keyword evidence="2" id="KW-1185">Reference proteome</keyword>
<name>A0AAN9RPP8_PSOTE</name>
<dbReference type="Proteomes" id="UP001386955">
    <property type="component" value="Unassembled WGS sequence"/>
</dbReference>
<accession>A0AAN9RPP8</accession>